<dbReference type="AlphaFoldDB" id="A0A2A4MEI1"/>
<dbReference type="InterPro" id="IPR032524">
    <property type="entry name" value="ABC_tran_C"/>
</dbReference>
<dbReference type="GO" id="GO:0016887">
    <property type="term" value="F:ATP hydrolysis activity"/>
    <property type="evidence" value="ECO:0007669"/>
    <property type="project" value="InterPro"/>
</dbReference>
<dbReference type="Pfam" id="PF16326">
    <property type="entry name" value="ABC_tran_CTD"/>
    <property type="match status" value="1"/>
</dbReference>
<sequence>REQLDLEKNLIDNVCGGQEFIDIDGKRRHAISYLGDFLFSPDRVRTPAKALSGGEQNRAILAKVFSKPANILVLDEPTNDLDIETLELLEEILMNFKGTVLLVSHDRKFMDNVITSLMVFEGNGEINEYVGGYGDWVSKGGNLADLPSEEVATAVKQDNGMQGAEKTASKAAIKTVTAKPKKLSYKDQRELEALPEKIEELEVTQTELEQEISKPEFYQGDSKLREQTIKQMSDIQSQLEKHYQRWDELEALKS</sequence>
<feature type="domain" description="ABC transporter Uup C-terminal" evidence="4">
    <location>
        <begin position="182"/>
        <end position="250"/>
    </location>
</feature>
<proteinExistence type="predicted"/>
<keyword evidence="2 5" id="KW-0067">ATP-binding</keyword>
<dbReference type="Proteomes" id="UP000218172">
    <property type="component" value="Unassembled WGS sequence"/>
</dbReference>
<evidence type="ECO:0000259" key="3">
    <source>
        <dbReference type="Pfam" id="PF00005"/>
    </source>
</evidence>
<dbReference type="InterPro" id="IPR051309">
    <property type="entry name" value="ABCF_ATPase"/>
</dbReference>
<evidence type="ECO:0000313" key="5">
    <source>
        <dbReference type="EMBL" id="PCH58323.1"/>
    </source>
</evidence>
<comment type="caution">
    <text evidence="5">The sequence shown here is derived from an EMBL/GenBank/DDBJ whole genome shotgun (WGS) entry which is preliminary data.</text>
</comment>
<feature type="non-terminal residue" evidence="5">
    <location>
        <position position="1"/>
    </location>
</feature>
<organism evidence="5 6">
    <name type="scientific">SAR86 cluster bacterium</name>
    <dbReference type="NCBI Taxonomy" id="2030880"/>
    <lineage>
        <taxon>Bacteria</taxon>
        <taxon>Pseudomonadati</taxon>
        <taxon>Pseudomonadota</taxon>
        <taxon>Gammaproteobacteria</taxon>
        <taxon>SAR86 cluster</taxon>
    </lineage>
</organism>
<dbReference type="GO" id="GO:0005524">
    <property type="term" value="F:ATP binding"/>
    <property type="evidence" value="ECO:0007669"/>
    <property type="project" value="UniProtKB-KW"/>
</dbReference>
<feature type="domain" description="ABC transporter" evidence="3">
    <location>
        <begin position="22"/>
        <end position="79"/>
    </location>
</feature>
<dbReference type="SUPFAM" id="SSF52540">
    <property type="entry name" value="P-loop containing nucleoside triphosphate hydrolases"/>
    <property type="match status" value="1"/>
</dbReference>
<evidence type="ECO:0000259" key="4">
    <source>
        <dbReference type="Pfam" id="PF16326"/>
    </source>
</evidence>
<dbReference type="EMBL" id="NVQR01000167">
    <property type="protein sequence ID" value="PCH58323.1"/>
    <property type="molecule type" value="Genomic_DNA"/>
</dbReference>
<gene>
    <name evidence="5" type="ORF">COC19_08605</name>
</gene>
<evidence type="ECO:0000256" key="2">
    <source>
        <dbReference type="ARBA" id="ARBA00022840"/>
    </source>
</evidence>
<evidence type="ECO:0000256" key="1">
    <source>
        <dbReference type="ARBA" id="ARBA00022741"/>
    </source>
</evidence>
<evidence type="ECO:0000313" key="6">
    <source>
        <dbReference type="Proteomes" id="UP000218172"/>
    </source>
</evidence>
<dbReference type="Gene3D" id="1.10.287.380">
    <property type="entry name" value="Valyl-tRNA synthetase, C-terminal domain"/>
    <property type="match status" value="1"/>
</dbReference>
<keyword evidence="1" id="KW-0547">Nucleotide-binding</keyword>
<dbReference type="Gene3D" id="3.40.50.300">
    <property type="entry name" value="P-loop containing nucleotide triphosphate hydrolases"/>
    <property type="match status" value="1"/>
</dbReference>
<dbReference type="InterPro" id="IPR003439">
    <property type="entry name" value="ABC_transporter-like_ATP-bd"/>
</dbReference>
<accession>A0A2A4MEI1</accession>
<dbReference type="GO" id="GO:0003677">
    <property type="term" value="F:DNA binding"/>
    <property type="evidence" value="ECO:0007669"/>
    <property type="project" value="InterPro"/>
</dbReference>
<reference evidence="6" key="1">
    <citation type="submission" date="2017-08" db="EMBL/GenBank/DDBJ databases">
        <title>A dynamic microbial community with high functional redundancy inhabits the cold, oxic subseafloor aquifer.</title>
        <authorList>
            <person name="Tully B.J."/>
            <person name="Wheat C.G."/>
            <person name="Glazer B.T."/>
            <person name="Huber J.A."/>
        </authorList>
    </citation>
    <scope>NUCLEOTIDE SEQUENCE [LARGE SCALE GENOMIC DNA]</scope>
</reference>
<dbReference type="PANTHER" id="PTHR42855:SF1">
    <property type="entry name" value="ABC TRANSPORTER DOMAIN-CONTAINING PROTEIN"/>
    <property type="match status" value="1"/>
</dbReference>
<protein>
    <submittedName>
        <fullName evidence="5">ABC transporter ATP-binding protein</fullName>
    </submittedName>
</protein>
<dbReference type="Pfam" id="PF00005">
    <property type="entry name" value="ABC_tran"/>
    <property type="match status" value="1"/>
</dbReference>
<dbReference type="InterPro" id="IPR037118">
    <property type="entry name" value="Val-tRNA_synth_C_sf"/>
</dbReference>
<dbReference type="InterPro" id="IPR027417">
    <property type="entry name" value="P-loop_NTPase"/>
</dbReference>
<dbReference type="PANTHER" id="PTHR42855">
    <property type="entry name" value="ABC TRANSPORTER ATP-BINDING SUBUNIT"/>
    <property type="match status" value="1"/>
</dbReference>
<name>A0A2A4MEI1_9GAMM</name>